<protein>
    <submittedName>
        <fullName evidence="1">Uncharacterized protein</fullName>
    </submittedName>
</protein>
<sequence length="42" mass="4859">MQNKSRLYQVPTGCITFLLASARYLTHPAVKRETITLHSRKQ</sequence>
<reference evidence="1" key="1">
    <citation type="submission" date="2014-11" db="EMBL/GenBank/DDBJ databases">
        <authorList>
            <person name="Amaro Gonzalez C."/>
        </authorList>
    </citation>
    <scope>NUCLEOTIDE SEQUENCE</scope>
</reference>
<name>A0A0E9SSJ8_ANGAN</name>
<evidence type="ECO:0000313" key="1">
    <source>
        <dbReference type="EMBL" id="JAH44314.1"/>
    </source>
</evidence>
<dbReference type="EMBL" id="GBXM01064263">
    <property type="protein sequence ID" value="JAH44314.1"/>
    <property type="molecule type" value="Transcribed_RNA"/>
</dbReference>
<proteinExistence type="predicted"/>
<dbReference type="AlphaFoldDB" id="A0A0E9SSJ8"/>
<organism evidence="1">
    <name type="scientific">Anguilla anguilla</name>
    <name type="common">European freshwater eel</name>
    <name type="synonym">Muraena anguilla</name>
    <dbReference type="NCBI Taxonomy" id="7936"/>
    <lineage>
        <taxon>Eukaryota</taxon>
        <taxon>Metazoa</taxon>
        <taxon>Chordata</taxon>
        <taxon>Craniata</taxon>
        <taxon>Vertebrata</taxon>
        <taxon>Euteleostomi</taxon>
        <taxon>Actinopterygii</taxon>
        <taxon>Neopterygii</taxon>
        <taxon>Teleostei</taxon>
        <taxon>Anguilliformes</taxon>
        <taxon>Anguillidae</taxon>
        <taxon>Anguilla</taxon>
    </lineage>
</organism>
<reference evidence="1" key="2">
    <citation type="journal article" date="2015" name="Fish Shellfish Immunol.">
        <title>Early steps in the European eel (Anguilla anguilla)-Vibrio vulnificus interaction in the gills: Role of the RtxA13 toxin.</title>
        <authorList>
            <person name="Callol A."/>
            <person name="Pajuelo D."/>
            <person name="Ebbesson L."/>
            <person name="Teles M."/>
            <person name="MacKenzie S."/>
            <person name="Amaro C."/>
        </authorList>
    </citation>
    <scope>NUCLEOTIDE SEQUENCE</scope>
</reference>
<accession>A0A0E9SSJ8</accession>